<dbReference type="InterPro" id="IPR036047">
    <property type="entry name" value="F-box-like_dom_sf"/>
</dbReference>
<accession>A0A6P7XQ37</accession>
<dbReference type="InterPro" id="IPR001810">
    <property type="entry name" value="F-box_dom"/>
</dbReference>
<gene>
    <name evidence="13" type="primary">FBXW9</name>
</gene>
<dbReference type="Pfam" id="PF00400">
    <property type="entry name" value="WD40"/>
    <property type="match status" value="3"/>
</dbReference>
<dbReference type="InterPro" id="IPR020472">
    <property type="entry name" value="WD40_PAC1"/>
</dbReference>
<evidence type="ECO:0000256" key="10">
    <source>
        <dbReference type="PROSITE-ProRule" id="PRU00221"/>
    </source>
</evidence>
<evidence type="ECO:0000313" key="12">
    <source>
        <dbReference type="Proteomes" id="UP000515156"/>
    </source>
</evidence>
<keyword evidence="5" id="KW-0833">Ubl conjugation pathway</keyword>
<dbReference type="FunCoup" id="A0A6P7XQ37">
    <property type="interactions" value="841"/>
</dbReference>
<dbReference type="PROSITE" id="PS50082">
    <property type="entry name" value="WD_REPEATS_2"/>
    <property type="match status" value="2"/>
</dbReference>
<dbReference type="FunFam" id="1.20.1280.50:FF:000062">
    <property type="entry name" value="F-box/WD repeat-containing protein 9 isoform X2"/>
    <property type="match status" value="1"/>
</dbReference>
<keyword evidence="2" id="KW-0597">Phosphoprotein</keyword>
<feature type="domain" description="F-box" evidence="11">
    <location>
        <begin position="83"/>
        <end position="130"/>
    </location>
</feature>
<dbReference type="SMART" id="SM00320">
    <property type="entry name" value="WD40"/>
    <property type="match status" value="6"/>
</dbReference>
<dbReference type="InterPro" id="IPR036322">
    <property type="entry name" value="WD40_repeat_dom_sf"/>
</dbReference>
<comment type="function">
    <text evidence="1">Substrate-recognition component of the SCF (SKP1-CUL1-F-box protein)-type E3 ubiquitin ligase complex.</text>
</comment>
<dbReference type="PROSITE" id="PS50294">
    <property type="entry name" value="WD_REPEATS_REGION"/>
    <property type="match status" value="1"/>
</dbReference>
<organism evidence="12 13">
    <name type="scientific">Microcaecilia unicolor</name>
    <dbReference type="NCBI Taxonomy" id="1415580"/>
    <lineage>
        <taxon>Eukaryota</taxon>
        <taxon>Metazoa</taxon>
        <taxon>Chordata</taxon>
        <taxon>Craniata</taxon>
        <taxon>Vertebrata</taxon>
        <taxon>Euteleostomi</taxon>
        <taxon>Amphibia</taxon>
        <taxon>Gymnophiona</taxon>
        <taxon>Siphonopidae</taxon>
        <taxon>Microcaecilia</taxon>
    </lineage>
</organism>
<dbReference type="RefSeq" id="XP_030052800.1">
    <property type="nucleotide sequence ID" value="XM_030196940.1"/>
</dbReference>
<evidence type="ECO:0000256" key="1">
    <source>
        <dbReference type="ARBA" id="ARBA00003437"/>
    </source>
</evidence>
<evidence type="ECO:0000256" key="2">
    <source>
        <dbReference type="ARBA" id="ARBA00022553"/>
    </source>
</evidence>
<dbReference type="InterPro" id="IPR001680">
    <property type="entry name" value="WD40_rpt"/>
</dbReference>
<dbReference type="PANTHER" id="PTHR19855:SF34">
    <property type="entry name" value="F-BOX_WD REPEAT-CONTAINING PROTEIN 9"/>
    <property type="match status" value="1"/>
</dbReference>
<dbReference type="CTD" id="84261"/>
<protein>
    <recommendedName>
        <fullName evidence="8">F-box/WD repeat-containing protein 9</fullName>
    </recommendedName>
    <alternativeName>
        <fullName evidence="9">F-box and WD-40 domain-containing protein 9</fullName>
    </alternativeName>
</protein>
<dbReference type="PROSITE" id="PS50181">
    <property type="entry name" value="FBOX"/>
    <property type="match status" value="1"/>
</dbReference>
<sequence length="466" mass="51769">MESGPKPGGFFQDSAIDSDLESEDLNAQAQEYINRVLLSPVEGSRPACCISPEPLCMGTRALCLKPGSSLDLKRSPVSETLDSSCLLLLPLELILEIFAYLDARFVLKVLPLVCSTLRDIVLDKATWRIRVQKRIQACYPVVEGEDFDWPAACADLEEQLQHWSEDGRKMEHFSLGDGHFASVDSVLLLQGGALCASGSRDRKVNIWDMRKLGQEEEKVLVKSLGVEHNETHKGWVWSLASRGNILCSGSWDSTIKLWDMEAEGQQCGEIRGKAAILCLAFQPDILVAGSCDKRVTIYDPRAAHPLLQSQKVHSNAVLAILADERYILSGSEDRTLVIFDRRCNDVLQRLQLDYYLRSMSYEKPLLWAGDGHGLIRVFENRSGSFQPIRCFDIGHRSQITGVQCSLGALYTTSTDKTIRIHIPTDHPRTLCTHSHNDVVNGISVVGNVMAVASGGQSVEVWRMNES</sequence>
<name>A0A6P7XQ37_9AMPH</name>
<feature type="repeat" description="WD" evidence="10">
    <location>
        <begin position="176"/>
        <end position="210"/>
    </location>
</feature>
<dbReference type="SMART" id="SM00256">
    <property type="entry name" value="FBOX"/>
    <property type="match status" value="1"/>
</dbReference>
<dbReference type="InterPro" id="IPR019775">
    <property type="entry name" value="WD40_repeat_CS"/>
</dbReference>
<dbReference type="PRINTS" id="PR00320">
    <property type="entry name" value="GPROTEINBRPT"/>
</dbReference>
<evidence type="ECO:0000256" key="6">
    <source>
        <dbReference type="ARBA" id="ARBA00022990"/>
    </source>
</evidence>
<dbReference type="OrthoDB" id="71437at2759"/>
<keyword evidence="4" id="KW-0677">Repeat</keyword>
<dbReference type="SUPFAM" id="SSF81383">
    <property type="entry name" value="F-box domain"/>
    <property type="match status" value="1"/>
</dbReference>
<dbReference type="Proteomes" id="UP000515156">
    <property type="component" value="Chromosome 3"/>
</dbReference>
<dbReference type="SUPFAM" id="SSF50978">
    <property type="entry name" value="WD40 repeat-like"/>
    <property type="match status" value="1"/>
</dbReference>
<dbReference type="AlphaFoldDB" id="A0A6P7XQ37"/>
<comment type="subunit">
    <text evidence="7">Interacts with SKP1 and CUL1.</text>
</comment>
<dbReference type="PANTHER" id="PTHR19855">
    <property type="entry name" value="WD40 REPEAT PROTEIN 12, 37"/>
    <property type="match status" value="1"/>
</dbReference>
<dbReference type="Gene3D" id="1.20.1280.50">
    <property type="match status" value="1"/>
</dbReference>
<dbReference type="Gene3D" id="2.130.10.10">
    <property type="entry name" value="YVTN repeat-like/Quinoprotein amine dehydrogenase"/>
    <property type="match status" value="3"/>
</dbReference>
<evidence type="ECO:0000256" key="7">
    <source>
        <dbReference type="ARBA" id="ARBA00062674"/>
    </source>
</evidence>
<dbReference type="InterPro" id="IPR015943">
    <property type="entry name" value="WD40/YVTN_repeat-like_dom_sf"/>
</dbReference>
<keyword evidence="6" id="KW-0007">Acetylation</keyword>
<evidence type="ECO:0000256" key="8">
    <source>
        <dbReference type="ARBA" id="ARBA00072497"/>
    </source>
</evidence>
<dbReference type="Pfam" id="PF12937">
    <property type="entry name" value="F-box-like"/>
    <property type="match status" value="1"/>
</dbReference>
<keyword evidence="3 10" id="KW-0853">WD repeat</keyword>
<dbReference type="PROSITE" id="PS00678">
    <property type="entry name" value="WD_REPEATS_1"/>
    <property type="match status" value="2"/>
</dbReference>
<feature type="repeat" description="WD" evidence="10">
    <location>
        <begin position="229"/>
        <end position="261"/>
    </location>
</feature>
<reference evidence="13" key="1">
    <citation type="submission" date="2025-08" db="UniProtKB">
        <authorList>
            <consortium name="RefSeq"/>
        </authorList>
    </citation>
    <scope>IDENTIFICATION</scope>
</reference>
<evidence type="ECO:0000256" key="4">
    <source>
        <dbReference type="ARBA" id="ARBA00022737"/>
    </source>
</evidence>
<evidence type="ECO:0000259" key="11">
    <source>
        <dbReference type="PROSITE" id="PS50181"/>
    </source>
</evidence>
<evidence type="ECO:0000313" key="13">
    <source>
        <dbReference type="RefSeq" id="XP_030052800.1"/>
    </source>
</evidence>
<dbReference type="InParanoid" id="A0A6P7XQ37"/>
<keyword evidence="12" id="KW-1185">Reference proteome</keyword>
<dbReference type="GeneID" id="115466004"/>
<dbReference type="KEGG" id="muo:115466004"/>
<proteinExistence type="predicted"/>
<evidence type="ECO:0000256" key="3">
    <source>
        <dbReference type="ARBA" id="ARBA00022574"/>
    </source>
</evidence>
<evidence type="ECO:0000256" key="5">
    <source>
        <dbReference type="ARBA" id="ARBA00022786"/>
    </source>
</evidence>
<evidence type="ECO:0000256" key="9">
    <source>
        <dbReference type="ARBA" id="ARBA00079846"/>
    </source>
</evidence>